<feature type="domain" description="YdbS-like PH" evidence="2">
    <location>
        <begin position="97"/>
        <end position="180"/>
    </location>
</feature>
<dbReference type="NCBIfam" id="NF040894">
    <property type="entry name" value="puhB_PGC"/>
    <property type="match status" value="1"/>
</dbReference>
<dbReference type="KEGG" id="cmet:K6K41_01575"/>
<dbReference type="AlphaFoldDB" id="A0A9E6RFP7"/>
<dbReference type="InterPro" id="IPR005182">
    <property type="entry name" value="YdbS-like_PH"/>
</dbReference>
<evidence type="ECO:0000313" key="4">
    <source>
        <dbReference type="Proteomes" id="UP000825701"/>
    </source>
</evidence>
<dbReference type="Pfam" id="PF03703">
    <property type="entry name" value="bPH_2"/>
    <property type="match status" value="1"/>
</dbReference>
<reference evidence="3" key="1">
    <citation type="submission" date="2021-08" db="EMBL/GenBank/DDBJ databases">
        <authorList>
            <person name="Zhang H."/>
            <person name="Xu M."/>
            <person name="Yu Z."/>
            <person name="Yang L."/>
            <person name="Cai Y."/>
        </authorList>
    </citation>
    <scope>NUCLEOTIDE SEQUENCE</scope>
    <source>
        <strain evidence="3">CHL1</strain>
    </source>
</reference>
<protein>
    <submittedName>
        <fullName evidence="3">PH domain-containing protein</fullName>
    </submittedName>
</protein>
<sequence>MSPGPQEGEPRPFGLPGPLPEGERILWQGQPGWRGLALRAFHCREVAIYFAVFAAWRAATGYAEAGLEAAAVRAMALLPIAAIALGLLALLAWATARCSVYTITDRRVVLSIGVALTATLNLPLKTITRADLKLLGDGSGDLSLGLGAGTRVAYLTLWPHARPWRIKTPEPTLRALPDAARAASVLAEALEPGASARVAQVRAFAPDMRPVPAPRPAALAG</sequence>
<evidence type="ECO:0000256" key="1">
    <source>
        <dbReference type="SAM" id="Phobius"/>
    </source>
</evidence>
<keyword evidence="1" id="KW-0812">Transmembrane</keyword>
<proteinExistence type="predicted"/>
<evidence type="ECO:0000313" key="3">
    <source>
        <dbReference type="EMBL" id="QZO00471.1"/>
    </source>
</evidence>
<feature type="transmembrane region" description="Helical" evidence="1">
    <location>
        <begin position="108"/>
        <end position="124"/>
    </location>
</feature>
<dbReference type="RefSeq" id="WP_261403661.1">
    <property type="nucleotide sequence ID" value="NZ_CP081869.1"/>
</dbReference>
<keyword evidence="1" id="KW-1133">Transmembrane helix</keyword>
<organism evidence="3 4">
    <name type="scientific">Chenggangzhangella methanolivorans</name>
    <dbReference type="NCBI Taxonomy" id="1437009"/>
    <lineage>
        <taxon>Bacteria</taxon>
        <taxon>Pseudomonadati</taxon>
        <taxon>Pseudomonadota</taxon>
        <taxon>Alphaproteobacteria</taxon>
        <taxon>Hyphomicrobiales</taxon>
        <taxon>Methylopilaceae</taxon>
        <taxon>Chenggangzhangella</taxon>
    </lineage>
</organism>
<gene>
    <name evidence="3" type="ORF">K6K41_01575</name>
</gene>
<dbReference type="InterPro" id="IPR054839">
    <property type="entry name" value="puhB_PGC"/>
</dbReference>
<feature type="transmembrane region" description="Helical" evidence="1">
    <location>
        <begin position="75"/>
        <end position="96"/>
    </location>
</feature>
<evidence type="ECO:0000259" key="2">
    <source>
        <dbReference type="Pfam" id="PF03703"/>
    </source>
</evidence>
<keyword evidence="4" id="KW-1185">Reference proteome</keyword>
<dbReference type="EMBL" id="CP081869">
    <property type="protein sequence ID" value="QZO00471.1"/>
    <property type="molecule type" value="Genomic_DNA"/>
</dbReference>
<accession>A0A9E6RFP7</accession>
<name>A0A9E6RFP7_9HYPH</name>
<dbReference type="Proteomes" id="UP000825701">
    <property type="component" value="Chromosome"/>
</dbReference>
<keyword evidence="1" id="KW-0472">Membrane</keyword>